<dbReference type="AlphaFoldDB" id="A0A552UTM8"/>
<gene>
    <name evidence="3" type="ORF">FMM05_20075</name>
</gene>
<evidence type="ECO:0008006" key="5">
    <source>
        <dbReference type="Google" id="ProtNLM"/>
    </source>
</evidence>
<keyword evidence="2" id="KW-0732">Signal</keyword>
<name>A0A552UTM8_9FLAO</name>
<evidence type="ECO:0000256" key="1">
    <source>
        <dbReference type="SAM" id="Coils"/>
    </source>
</evidence>
<comment type="caution">
    <text evidence="3">The sequence shown here is derived from an EMBL/GenBank/DDBJ whole genome shotgun (WGS) entry which is preliminary data.</text>
</comment>
<keyword evidence="4" id="KW-1185">Reference proteome</keyword>
<dbReference type="EMBL" id="VJVZ01000018">
    <property type="protein sequence ID" value="TRW21557.1"/>
    <property type="molecule type" value="Genomic_DNA"/>
</dbReference>
<sequence>MKKKLLLALLLFLTLSGTVSAQEKETTDSKKVIPISFSFGSKSIIEPESLKKIKPGEYYQVVINGINQNLYKVSINHADSTLTKALEMPSFSTFPIETISTLIASINPRTTTVLKNGSGTKLSEPVGDTMAEYKIKLTGHLAILQQIRKSIDSLQLESYQYTLEQLRVKPTNKQGYNYGTALAGIIKIRNKIAEAQIKILKGQQDYLKFSEDRKDEIEEKKATVKENLKTADAEIKAAFTALVTSCSEAQATVSADKVKELMTSVVHAENNADTIYRSMPLQFTKEQAIVDITIEPRDPATYKLQTYRTSVTFPASKLSYAGVGVSFYTSKLYDEVYSLEGFAVNDSVTHYRAREESVSKREIGITALLRVGTRIKKYEWLGIHGSIGPGISIGEKVKPRLLAGGGLAIGTKHCFTLDAGVIAGYVERRSALSSPDEVFTVKPDNVTVSKLKADFFFSLGYLYRF</sequence>
<feature type="chain" id="PRO_5022056798" description="Outer membrane protein beta-barrel domain-containing protein" evidence="2">
    <location>
        <begin position="22"/>
        <end position="465"/>
    </location>
</feature>
<evidence type="ECO:0000313" key="4">
    <source>
        <dbReference type="Proteomes" id="UP000320643"/>
    </source>
</evidence>
<dbReference type="Proteomes" id="UP000320643">
    <property type="component" value="Unassembled WGS sequence"/>
</dbReference>
<feature type="coiled-coil region" evidence="1">
    <location>
        <begin position="207"/>
        <end position="234"/>
    </location>
</feature>
<evidence type="ECO:0000256" key="2">
    <source>
        <dbReference type="SAM" id="SignalP"/>
    </source>
</evidence>
<organism evidence="3 4">
    <name type="scientific">Flavobacterium zepuense</name>
    <dbReference type="NCBI Taxonomy" id="2593302"/>
    <lineage>
        <taxon>Bacteria</taxon>
        <taxon>Pseudomonadati</taxon>
        <taxon>Bacteroidota</taxon>
        <taxon>Flavobacteriia</taxon>
        <taxon>Flavobacteriales</taxon>
        <taxon>Flavobacteriaceae</taxon>
        <taxon>Flavobacterium</taxon>
    </lineage>
</organism>
<proteinExistence type="predicted"/>
<accession>A0A552UTM8</accession>
<dbReference type="OrthoDB" id="1440702at2"/>
<dbReference type="RefSeq" id="WP_143375217.1">
    <property type="nucleotide sequence ID" value="NZ_VJVZ01000018.1"/>
</dbReference>
<keyword evidence="1" id="KW-0175">Coiled coil</keyword>
<reference evidence="3 4" key="1">
    <citation type="submission" date="2019-07" db="EMBL/GenBank/DDBJ databases">
        <title>Flavobacterium sp. nov., isolated from glacier ice.</title>
        <authorList>
            <person name="Liu Q."/>
            <person name="Xin Y.-H."/>
        </authorList>
    </citation>
    <scope>NUCLEOTIDE SEQUENCE [LARGE SCALE GENOMIC DNA]</scope>
    <source>
        <strain evidence="3 4">ZT4R6</strain>
    </source>
</reference>
<feature type="signal peptide" evidence="2">
    <location>
        <begin position="1"/>
        <end position="21"/>
    </location>
</feature>
<protein>
    <recommendedName>
        <fullName evidence="5">Outer membrane protein beta-barrel domain-containing protein</fullName>
    </recommendedName>
</protein>
<evidence type="ECO:0000313" key="3">
    <source>
        <dbReference type="EMBL" id="TRW21557.1"/>
    </source>
</evidence>